<keyword evidence="8" id="KW-1185">Reference proteome</keyword>
<comment type="caution">
    <text evidence="7">The sequence shown here is derived from an EMBL/GenBank/DDBJ whole genome shotgun (WGS) entry which is preliminary data.</text>
</comment>
<evidence type="ECO:0000259" key="6">
    <source>
        <dbReference type="Pfam" id="PF05670"/>
    </source>
</evidence>
<proteinExistence type="inferred from homology"/>
<reference evidence="8" key="1">
    <citation type="journal article" date="2019" name="Int. J. Syst. Evol. Microbiol.">
        <title>The Global Catalogue of Microorganisms (GCM) 10K type strain sequencing project: providing services to taxonomists for standard genome sequencing and annotation.</title>
        <authorList>
            <consortium name="The Broad Institute Genomics Platform"/>
            <consortium name="The Broad Institute Genome Sequencing Center for Infectious Disease"/>
            <person name="Wu L."/>
            <person name="Ma J."/>
        </authorList>
    </citation>
    <scope>NUCLEOTIDE SEQUENCE [LARGE SCALE GENOMIC DNA]</scope>
    <source>
        <strain evidence="8">CGMCC 1.18575</strain>
    </source>
</reference>
<evidence type="ECO:0000256" key="4">
    <source>
        <dbReference type="ARBA" id="ARBA00022917"/>
    </source>
</evidence>
<dbReference type="Gene3D" id="3.40.970.40">
    <property type="entry name" value="fibrinogen binding protein from staphylococcus aureus domain like"/>
    <property type="match status" value="1"/>
</dbReference>
<evidence type="ECO:0000313" key="8">
    <source>
        <dbReference type="Proteomes" id="UP001596113"/>
    </source>
</evidence>
<keyword evidence="5" id="KW-0175">Coiled coil</keyword>
<dbReference type="Pfam" id="PF05670">
    <property type="entry name" value="NFACT-R_1"/>
    <property type="match status" value="1"/>
</dbReference>
<evidence type="ECO:0000256" key="1">
    <source>
        <dbReference type="ARBA" id="ARBA00022555"/>
    </source>
</evidence>
<dbReference type="PANTHER" id="PTHR15239:SF6">
    <property type="entry name" value="RIBOSOME QUALITY CONTROL COMPLEX SUBUNIT NEMF"/>
    <property type="match status" value="1"/>
</dbReference>
<evidence type="ECO:0000256" key="2">
    <source>
        <dbReference type="ARBA" id="ARBA00022730"/>
    </source>
</evidence>
<dbReference type="PANTHER" id="PTHR15239">
    <property type="entry name" value="NUCLEAR EXPORT MEDIATOR FACTOR NEMF"/>
    <property type="match status" value="1"/>
</dbReference>
<evidence type="ECO:0000256" key="5">
    <source>
        <dbReference type="HAMAP-Rule" id="MF_00844"/>
    </source>
</evidence>
<keyword evidence="4 5" id="KW-0648">Protein biosynthesis</keyword>
<dbReference type="EMBL" id="JBHSMI010000008">
    <property type="protein sequence ID" value="MFC5401841.1"/>
    <property type="molecule type" value="Genomic_DNA"/>
</dbReference>
<evidence type="ECO:0000256" key="3">
    <source>
        <dbReference type="ARBA" id="ARBA00022884"/>
    </source>
</evidence>
<dbReference type="InterPro" id="IPR008532">
    <property type="entry name" value="NFACT_RNA-bd"/>
</dbReference>
<dbReference type="Proteomes" id="UP001596113">
    <property type="component" value="Unassembled WGS sequence"/>
</dbReference>
<feature type="domain" description="NFACT RNA-binding" evidence="6">
    <location>
        <begin position="461"/>
        <end position="552"/>
    </location>
</feature>
<keyword evidence="1 5" id="KW-0820">tRNA-binding</keyword>
<comment type="subunit">
    <text evidence="5">Associates with stalled 50S ribosomal subunits. Binds to RqcP.</text>
</comment>
<gene>
    <name evidence="5" type="primary">rqcH</name>
    <name evidence="7" type="ORF">ACFPOF_03760</name>
</gene>
<dbReference type="Gene3D" id="2.30.310.10">
    <property type="entry name" value="ibrinogen binding protein from staphylococcus aureus domain"/>
    <property type="match status" value="1"/>
</dbReference>
<dbReference type="HAMAP" id="MF_00844_B">
    <property type="entry name" value="RqcH_B"/>
    <property type="match status" value="1"/>
</dbReference>
<dbReference type="InterPro" id="IPR051608">
    <property type="entry name" value="RQC_Subunit_NEMF"/>
</dbReference>
<keyword evidence="2 5" id="KW-0699">rRNA-binding</keyword>
<name>A0ABW0HLH7_9BACL</name>
<evidence type="ECO:0000313" key="7">
    <source>
        <dbReference type="EMBL" id="MFC5401841.1"/>
    </source>
</evidence>
<accession>A0ABW0HLH7</accession>
<dbReference type="Pfam" id="PF05833">
    <property type="entry name" value="NFACT_N"/>
    <property type="match status" value="1"/>
</dbReference>
<dbReference type="RefSeq" id="WP_378129759.1">
    <property type="nucleotide sequence ID" value="NZ_JBHSMI010000008.1"/>
</dbReference>
<sequence>MSLDGIVTRALTTELQNCVKARIHKIYQPTDNELVLHIRGQGMNGKLLLSAHPSMPRMHWTEQTWVNPPEPPMFCMLLRKYCEGGVIEAIRQNGMERVVEIDVRHRDELGDSSFKRIVLEIMGRHSNLILLDPATGIIHDGIRHVTPAISSYRVVLPGSAYVPPPAQDKVTPLPPEKMSFRAAVAGLPTAEEVGEKTWLAAAETAIANAYTGISFLVAKEIAYRAGGHTEQLCSSFENAMNAIDAGEFSPNIVVQEDGKTLFSALSLTHAKGEVRTFSTMHECLEAYYGDKASRDLVRQRTSDLSRFLSNEIAKNEKKLVKLRETLEEANEADEVRKKGELLTAHLHAFKKGDKSVEVVDYYDESQPILTIPLDPLLTPNENAQRFFRKYAKLKNSRSVVSEQIDVANTELDYLASVLQGLETATPADVEEIREELIEQGYIRQRGVKRGMKKKKKDAPSVLCYTSSEGIPIYVGKNNTQNDYVTNRLASSTDTWLHTKDIPGSHVLIRAAEFGDETLREAAILAAFYSKAKSSSSVPVDYTRIRNVRKPSGAKPGFVIYEGQKTLYVTPDEALVQALPSTIK</sequence>
<feature type="coiled-coil region" evidence="5">
    <location>
        <begin position="305"/>
        <end position="332"/>
    </location>
</feature>
<comment type="function">
    <text evidence="5">Key component of the ribosome quality control system (RQC), a ribosome-associated complex that mediates the extraction of incompletely synthesized nascent chains from stalled ribosomes and their subsequent degradation. RqcH recruits Ala-charged tRNA, and with RqcP directs the elongation of stalled nascent chains on 50S ribosomal subunits, leading to non-templated C-terminal alanine extensions (Ala tail). The Ala tail promotes nascent chain degradation. May add between 1 and at least 8 Ala residues. Binds to stalled 50S ribosomal subunits.</text>
</comment>
<comment type="similarity">
    <text evidence="5">Belongs to the NEMF family.</text>
</comment>
<keyword evidence="3 5" id="KW-0694">RNA-binding</keyword>
<protein>
    <recommendedName>
        <fullName evidence="5">Rqc2 homolog RqcH</fullName>
        <shortName evidence="5">RqcH</shortName>
    </recommendedName>
</protein>
<dbReference type="InterPro" id="IPR043682">
    <property type="entry name" value="RqcH_bacterial"/>
</dbReference>
<organism evidence="7 8">
    <name type="scientific">Cohnella soli</name>
    <dbReference type="NCBI Taxonomy" id="425005"/>
    <lineage>
        <taxon>Bacteria</taxon>
        <taxon>Bacillati</taxon>
        <taxon>Bacillota</taxon>
        <taxon>Bacilli</taxon>
        <taxon>Bacillales</taxon>
        <taxon>Paenibacillaceae</taxon>
        <taxon>Cohnella</taxon>
    </lineage>
</organism>